<evidence type="ECO:0000256" key="1">
    <source>
        <dbReference type="SAM" id="SignalP"/>
    </source>
</evidence>
<feature type="chain" id="PRO_5034321049" evidence="1">
    <location>
        <begin position="20"/>
        <end position="100"/>
    </location>
</feature>
<dbReference type="AlphaFoldDB" id="A0A8C7L032"/>
<dbReference type="GeneTree" id="ENSGT00940000178385"/>
<sequence length="100" mass="10875">MKVFAFGLLLLVAVIYGEALQGHKCVRATPGSGDCVGTVETCPPELDACAKVTYPSPYGESQHHSVGMAYSHNHCHSALLIQPEINQRHTHTNNRNLFTS</sequence>
<organism evidence="2 3">
    <name type="scientific">Oncorhynchus kisutch</name>
    <name type="common">Coho salmon</name>
    <name type="synonym">Salmo kisutch</name>
    <dbReference type="NCBI Taxonomy" id="8019"/>
    <lineage>
        <taxon>Eukaryota</taxon>
        <taxon>Metazoa</taxon>
        <taxon>Chordata</taxon>
        <taxon>Craniata</taxon>
        <taxon>Vertebrata</taxon>
        <taxon>Euteleostomi</taxon>
        <taxon>Actinopterygii</taxon>
        <taxon>Neopterygii</taxon>
        <taxon>Teleostei</taxon>
        <taxon>Protacanthopterygii</taxon>
        <taxon>Salmoniformes</taxon>
        <taxon>Salmonidae</taxon>
        <taxon>Salmoninae</taxon>
        <taxon>Oncorhynchus</taxon>
    </lineage>
</organism>
<protein>
    <submittedName>
        <fullName evidence="2">Uncharacterized protein</fullName>
    </submittedName>
</protein>
<reference evidence="2" key="2">
    <citation type="submission" date="2025-09" db="UniProtKB">
        <authorList>
            <consortium name="Ensembl"/>
        </authorList>
    </citation>
    <scope>IDENTIFICATION</scope>
</reference>
<proteinExistence type="predicted"/>
<dbReference type="Ensembl" id="ENSOKIT00005112605.1">
    <property type="protein sequence ID" value="ENSOKIP00005105044.1"/>
    <property type="gene ID" value="ENSOKIG00005046216.1"/>
</dbReference>
<evidence type="ECO:0000313" key="3">
    <source>
        <dbReference type="Proteomes" id="UP000694557"/>
    </source>
</evidence>
<dbReference type="Proteomes" id="UP000694557">
    <property type="component" value="Unassembled WGS sequence"/>
</dbReference>
<keyword evidence="3" id="KW-1185">Reference proteome</keyword>
<name>A0A8C7L032_ONCKI</name>
<feature type="signal peptide" evidence="1">
    <location>
        <begin position="1"/>
        <end position="19"/>
    </location>
</feature>
<evidence type="ECO:0000313" key="2">
    <source>
        <dbReference type="Ensembl" id="ENSOKIP00005105044.1"/>
    </source>
</evidence>
<reference evidence="2" key="1">
    <citation type="submission" date="2025-08" db="UniProtKB">
        <authorList>
            <consortium name="Ensembl"/>
        </authorList>
    </citation>
    <scope>IDENTIFICATION</scope>
</reference>
<accession>A0A8C7L032</accession>
<keyword evidence="1" id="KW-0732">Signal</keyword>